<dbReference type="PANTHER" id="PTHR33337">
    <property type="entry name" value="GFA DOMAIN-CONTAINING PROTEIN"/>
    <property type="match status" value="1"/>
</dbReference>
<evidence type="ECO:0000259" key="5">
    <source>
        <dbReference type="PROSITE" id="PS51891"/>
    </source>
</evidence>
<dbReference type="RefSeq" id="WP_015903181.1">
    <property type="nucleotide sequence ID" value="NC_012108.1"/>
</dbReference>
<dbReference type="SUPFAM" id="SSF51316">
    <property type="entry name" value="Mss4-like"/>
    <property type="match status" value="1"/>
</dbReference>
<evidence type="ECO:0000256" key="4">
    <source>
        <dbReference type="ARBA" id="ARBA00023239"/>
    </source>
</evidence>
<dbReference type="PROSITE" id="PS51891">
    <property type="entry name" value="CENP_V_GFA"/>
    <property type="match status" value="1"/>
</dbReference>
<dbReference type="Proteomes" id="UP000000442">
    <property type="component" value="Chromosome"/>
</dbReference>
<evidence type="ECO:0000256" key="2">
    <source>
        <dbReference type="ARBA" id="ARBA00022723"/>
    </source>
</evidence>
<proteinExistence type="inferred from homology"/>
<evidence type="ECO:0000313" key="6">
    <source>
        <dbReference type="EMBL" id="ACN14394.1"/>
    </source>
</evidence>
<dbReference type="Pfam" id="PF04828">
    <property type="entry name" value="GFA"/>
    <property type="match status" value="1"/>
</dbReference>
<feature type="domain" description="CENP-V/GFA" evidence="5">
    <location>
        <begin position="24"/>
        <end position="157"/>
    </location>
</feature>
<keyword evidence="3" id="KW-0862">Zinc</keyword>
<keyword evidence="7" id="KW-1185">Reference proteome</keyword>
<dbReference type="GO" id="GO:0016846">
    <property type="term" value="F:carbon-sulfur lyase activity"/>
    <property type="evidence" value="ECO:0007669"/>
    <property type="project" value="InterPro"/>
</dbReference>
<dbReference type="InterPro" id="IPR011057">
    <property type="entry name" value="Mss4-like_sf"/>
</dbReference>
<comment type="similarity">
    <text evidence="1">Belongs to the Gfa family.</text>
</comment>
<sequence length="166" mass="19149">MIQKTNEFGPDYASVEDDTFKVKYRASCYCKAVQYEVCADPVDAKICHCLVCKKLHGAPMQWAAIFHKRDVRITTGIDHLHFYNNELNKHERILPCKVSCDICGSLIADEGRRMWLAFPSLFDFGQVSKIPASFKPSCHIFYGMRVFDMNDELPKWSGHKNHSERL</sequence>
<dbReference type="OrthoDB" id="9805575at2"/>
<dbReference type="Gene3D" id="3.90.1590.10">
    <property type="entry name" value="glutathione-dependent formaldehyde- activating enzyme (gfa)"/>
    <property type="match status" value="1"/>
</dbReference>
<keyword evidence="2" id="KW-0479">Metal-binding</keyword>
<evidence type="ECO:0000256" key="3">
    <source>
        <dbReference type="ARBA" id="ARBA00022833"/>
    </source>
</evidence>
<dbReference type="KEGG" id="dat:HRM2_12830"/>
<dbReference type="STRING" id="177437.HRM2_12830"/>
<dbReference type="AlphaFoldDB" id="C0Q8Q4"/>
<evidence type="ECO:0000256" key="1">
    <source>
        <dbReference type="ARBA" id="ARBA00005495"/>
    </source>
</evidence>
<keyword evidence="4" id="KW-0456">Lyase</keyword>
<dbReference type="GO" id="GO:0046872">
    <property type="term" value="F:metal ion binding"/>
    <property type="evidence" value="ECO:0007669"/>
    <property type="project" value="UniProtKB-KW"/>
</dbReference>
<dbReference type="InterPro" id="IPR006913">
    <property type="entry name" value="CENP-V/GFA"/>
</dbReference>
<dbReference type="PANTHER" id="PTHR33337:SF40">
    <property type="entry name" value="CENP-V_GFA DOMAIN-CONTAINING PROTEIN-RELATED"/>
    <property type="match status" value="1"/>
</dbReference>
<name>C0Q8Q4_DESAH</name>
<evidence type="ECO:0000313" key="7">
    <source>
        <dbReference type="Proteomes" id="UP000000442"/>
    </source>
</evidence>
<protein>
    <recommendedName>
        <fullName evidence="5">CENP-V/GFA domain-containing protein</fullName>
    </recommendedName>
</protein>
<dbReference type="eggNOG" id="COG3791">
    <property type="taxonomic scope" value="Bacteria"/>
</dbReference>
<gene>
    <name evidence="6" type="ordered locus">HRM2_12830</name>
</gene>
<dbReference type="HOGENOM" id="CLU_079143_2_0_7"/>
<organism evidence="6 7">
    <name type="scientific">Desulforapulum autotrophicum (strain ATCC 43914 / DSM 3382 / VKM B-1955 / HRM2)</name>
    <name type="common">Desulfobacterium autotrophicum</name>
    <dbReference type="NCBI Taxonomy" id="177437"/>
    <lineage>
        <taxon>Bacteria</taxon>
        <taxon>Pseudomonadati</taxon>
        <taxon>Thermodesulfobacteriota</taxon>
        <taxon>Desulfobacteria</taxon>
        <taxon>Desulfobacterales</taxon>
        <taxon>Desulfobacteraceae</taxon>
        <taxon>Desulforapulum</taxon>
    </lineage>
</organism>
<accession>C0Q8Q4</accession>
<reference evidence="6 7" key="1">
    <citation type="journal article" date="2009" name="Environ. Microbiol.">
        <title>Genome sequence of Desulfobacterium autotrophicum HRM2, a marine sulfate reducer oxidizing organic carbon completely to carbon dioxide.</title>
        <authorList>
            <person name="Strittmatter A.W."/>
            <person name="Liesegang H."/>
            <person name="Rabus R."/>
            <person name="Decker I."/>
            <person name="Amann J."/>
            <person name="Andres S."/>
            <person name="Henne A."/>
            <person name="Fricke W.F."/>
            <person name="Martinez-Arias R."/>
            <person name="Bartels D."/>
            <person name="Goesmann A."/>
            <person name="Krause L."/>
            <person name="Puehler A."/>
            <person name="Klenk H.P."/>
            <person name="Richter M."/>
            <person name="Schuler M."/>
            <person name="Gloeckner F.O."/>
            <person name="Meyerdierks A."/>
            <person name="Gottschalk G."/>
            <person name="Amann R."/>
        </authorList>
    </citation>
    <scope>NUCLEOTIDE SEQUENCE [LARGE SCALE GENOMIC DNA]</scope>
    <source>
        <strain evidence="7">ATCC 43914 / DSM 3382 / HRM2</strain>
    </source>
</reference>
<dbReference type="EMBL" id="CP001087">
    <property type="protein sequence ID" value="ACN14394.1"/>
    <property type="molecule type" value="Genomic_DNA"/>
</dbReference>